<evidence type="ECO:0000256" key="4">
    <source>
        <dbReference type="RuleBase" id="RU003357"/>
    </source>
</evidence>
<comment type="caution">
    <text evidence="7">The sequence shown here is derived from an EMBL/GenBank/DDBJ whole genome shotgun (WGS) entry which is preliminary data.</text>
</comment>
<keyword evidence="3" id="KW-0998">Cell outer membrane</keyword>
<evidence type="ECO:0000256" key="1">
    <source>
        <dbReference type="ARBA" id="ARBA00004442"/>
    </source>
</evidence>
<dbReference type="Pfam" id="PF07715">
    <property type="entry name" value="Plug"/>
    <property type="match status" value="1"/>
</dbReference>
<feature type="domain" description="TonB-dependent receptor plug" evidence="6">
    <location>
        <begin position="94"/>
        <end position="193"/>
    </location>
</feature>
<evidence type="ECO:0000313" key="8">
    <source>
        <dbReference type="Proteomes" id="UP001224392"/>
    </source>
</evidence>
<comment type="similarity">
    <text evidence="4">Belongs to the TonB-dependent receptor family.</text>
</comment>
<organism evidence="7 8">
    <name type="scientific">Biformimicrobium ophioploci</name>
    <dbReference type="NCBI Taxonomy" id="3036711"/>
    <lineage>
        <taxon>Bacteria</taxon>
        <taxon>Pseudomonadati</taxon>
        <taxon>Pseudomonadota</taxon>
        <taxon>Gammaproteobacteria</taxon>
        <taxon>Cellvibrionales</taxon>
        <taxon>Microbulbiferaceae</taxon>
        <taxon>Biformimicrobium</taxon>
    </lineage>
</organism>
<dbReference type="PANTHER" id="PTHR47234:SF1">
    <property type="entry name" value="TONB-DEPENDENT RECEPTOR"/>
    <property type="match status" value="1"/>
</dbReference>
<dbReference type="Gene3D" id="2.40.170.20">
    <property type="entry name" value="TonB-dependent receptor, beta-barrel domain"/>
    <property type="match status" value="1"/>
</dbReference>
<proteinExistence type="inferred from homology"/>
<dbReference type="Gene3D" id="2.170.130.10">
    <property type="entry name" value="TonB-dependent receptor, plug domain"/>
    <property type="match status" value="1"/>
</dbReference>
<keyword evidence="4" id="KW-0798">TonB box</keyword>
<dbReference type="InterPro" id="IPR036942">
    <property type="entry name" value="Beta-barrel_TonB_sf"/>
</dbReference>
<dbReference type="InterPro" id="IPR012910">
    <property type="entry name" value="Plug_dom"/>
</dbReference>
<gene>
    <name evidence="7" type="ORF">MNKW57_29390</name>
</gene>
<name>A0ABQ6M2N6_9GAMM</name>
<keyword evidence="8" id="KW-1185">Reference proteome</keyword>
<dbReference type="Pfam" id="PF00593">
    <property type="entry name" value="TonB_dep_Rec_b-barrel"/>
    <property type="match status" value="1"/>
</dbReference>
<sequence>MEQFVSAAVLAAVLTPIAYAQDAEQCSVDGQEGSEVCELQTSQVTPAQQSQQEKIADEDVEEVVVTGSRLKRDSFSSIAPLQIIDTEGTREAGVIDTSTILQTSTAASGQQIDLTFSGFVLDNGPGASTVSLRGLGAGRTLVLLNGRRMAPSGVEGAPTSPDLNLIPASLVQQYELLLDGASSVYGSDAVAGVTNIILKKDFDGLEFEAFSSNPDQANGEENTLSATWGLNFDRGFIGMGLEYFDAKAVTLADREWTAGCDENLEIGLDGKVYSDERWYPEIYGMDWNGGCKVGSLAGRVSVPGAGSIYYTPGVSNGGWNGFSESSIFGFGVDSNADGTADISFSDYTLNGREQFAHLFPEQERVSFMAFGEYTFEGEMNLTPFFETLYSKRETFINSGAAQLFPNVPANNPFNICNPAGIRGVDCGQAYNDLLDSPAFAAQFAGVYGITPRQFLDFGIVNLYEDVVGAQSSLPIVSVLGDRNTTDVEVENLRFVTGMRGDLPQLNVGTLSDWSFDTSLSYSLSEGKSARYGIRGDRLSLSLNTTIEDPNNPGNFICGADNDGDGIPDGTDGCVPVDMFAPSLYNGIIGDFATAAERNYLFDSRDFDTEYEQTIFSAFASGTVYEMPAGSVIMALGLEYRRDEIKSIPDDVARDGLFFGFFSDGGASGSKDTKEAFGEIEIPLLADKFLATELTANLSARYTKDEFYGGAWTSAGKIGYRPVDSLLLRATYGTSYRAPNLRENFLQNQSGFNNLFDPCMIPDSALDPISGGYNPDLDGRSPEVLANCAASGVDPTSLSNNGFNTYSVEIARGGSEGLVEETSDSFSVGFAFDQPFFDEFDLSVGMTYFSIDIDNSIIEPSGQFLVNDCYNSAEGNSAFCSTIARDEDGFMDLVDAAFVNRDNEKARGVDWNLSYSQPVTVFGAPFDVNANLTMTRNIERSLTYVDDNGVKDRDNYLGEFGYAKWVGRSQLSIDYDKFRFTWQTRYLGKVEQAADQIDEFSDIYDSNDTGFESDTCIGVANGGTDCRDIGYADSYYTHSASLYYREDTWTAGIGVRNVFDDEPPRIDTNEILGINNTPIGYGYDLQGRSIFANVQKVF</sequence>
<evidence type="ECO:0000256" key="2">
    <source>
        <dbReference type="ARBA" id="ARBA00023136"/>
    </source>
</evidence>
<protein>
    <submittedName>
        <fullName evidence="7">TonB-dependent receptor</fullName>
    </submittedName>
</protein>
<reference evidence="7 8" key="1">
    <citation type="submission" date="2023-04" db="EMBL/GenBank/DDBJ databases">
        <title>Marinobulbifer ophiurae gen. nov., sp. Nov., isolate from tissue of brittle star Ophioplocus japonicus.</title>
        <authorList>
            <person name="Kawano K."/>
            <person name="Sawayama S."/>
            <person name="Nakagawa S."/>
        </authorList>
    </citation>
    <scope>NUCLEOTIDE SEQUENCE [LARGE SCALE GENOMIC DNA]</scope>
    <source>
        <strain evidence="7 8">NKW57</strain>
    </source>
</reference>
<accession>A0ABQ6M2N6</accession>
<evidence type="ECO:0000259" key="5">
    <source>
        <dbReference type="Pfam" id="PF00593"/>
    </source>
</evidence>
<dbReference type="PANTHER" id="PTHR47234">
    <property type="match status" value="1"/>
</dbReference>
<evidence type="ECO:0000259" key="6">
    <source>
        <dbReference type="Pfam" id="PF07715"/>
    </source>
</evidence>
<dbReference type="Proteomes" id="UP001224392">
    <property type="component" value="Unassembled WGS sequence"/>
</dbReference>
<dbReference type="InterPro" id="IPR037066">
    <property type="entry name" value="Plug_dom_sf"/>
</dbReference>
<keyword evidence="2 4" id="KW-0472">Membrane</keyword>
<evidence type="ECO:0000313" key="7">
    <source>
        <dbReference type="EMBL" id="GMG88618.1"/>
    </source>
</evidence>
<comment type="subcellular location">
    <subcellularLocation>
        <location evidence="1 4">Cell outer membrane</location>
    </subcellularLocation>
</comment>
<dbReference type="SUPFAM" id="SSF56935">
    <property type="entry name" value="Porins"/>
    <property type="match status" value="1"/>
</dbReference>
<keyword evidence="7" id="KW-0675">Receptor</keyword>
<dbReference type="InterPro" id="IPR000531">
    <property type="entry name" value="Beta-barrel_TonB"/>
</dbReference>
<evidence type="ECO:0000256" key="3">
    <source>
        <dbReference type="ARBA" id="ARBA00023237"/>
    </source>
</evidence>
<feature type="domain" description="TonB-dependent receptor-like beta-barrel" evidence="5">
    <location>
        <begin position="514"/>
        <end position="1057"/>
    </location>
</feature>
<dbReference type="EMBL" id="BSYJ01000007">
    <property type="protein sequence ID" value="GMG88618.1"/>
    <property type="molecule type" value="Genomic_DNA"/>
</dbReference>